<protein>
    <submittedName>
        <fullName evidence="2">Uncharacterized protein</fullName>
    </submittedName>
</protein>
<dbReference type="HOGENOM" id="CLU_1686355_0_0_1"/>
<feature type="region of interest" description="Disordered" evidence="1">
    <location>
        <begin position="118"/>
        <end position="156"/>
    </location>
</feature>
<accession>Q2H0P6</accession>
<dbReference type="GeneID" id="4392119"/>
<dbReference type="InParanoid" id="Q2H0P6"/>
<dbReference type="VEuPathDB" id="FungiDB:CHGG_04650"/>
<name>Q2H0P6_CHAGB</name>
<dbReference type="OrthoDB" id="10470678at2759"/>
<organism evidence="2 3">
    <name type="scientific">Chaetomium globosum (strain ATCC 6205 / CBS 148.51 / DSM 1962 / NBRC 6347 / NRRL 1970)</name>
    <name type="common">Soil fungus</name>
    <dbReference type="NCBI Taxonomy" id="306901"/>
    <lineage>
        <taxon>Eukaryota</taxon>
        <taxon>Fungi</taxon>
        <taxon>Dikarya</taxon>
        <taxon>Ascomycota</taxon>
        <taxon>Pezizomycotina</taxon>
        <taxon>Sordariomycetes</taxon>
        <taxon>Sordariomycetidae</taxon>
        <taxon>Sordariales</taxon>
        <taxon>Chaetomiaceae</taxon>
        <taxon>Chaetomium</taxon>
    </lineage>
</organism>
<proteinExistence type="predicted"/>
<gene>
    <name evidence="2" type="ORF">CHGG_04650</name>
</gene>
<dbReference type="RefSeq" id="XP_001223864.1">
    <property type="nucleotide sequence ID" value="XM_001223863.1"/>
</dbReference>
<dbReference type="EMBL" id="CH408032">
    <property type="protein sequence ID" value="EAQ88031.1"/>
    <property type="molecule type" value="Genomic_DNA"/>
</dbReference>
<evidence type="ECO:0000256" key="1">
    <source>
        <dbReference type="SAM" id="MobiDB-lite"/>
    </source>
</evidence>
<reference evidence="3" key="1">
    <citation type="journal article" date="2015" name="Genome Announc.">
        <title>Draft genome sequence of the cellulolytic fungus Chaetomium globosum.</title>
        <authorList>
            <person name="Cuomo C.A."/>
            <person name="Untereiner W.A."/>
            <person name="Ma L.-J."/>
            <person name="Grabherr M."/>
            <person name="Birren B.W."/>
        </authorList>
    </citation>
    <scope>NUCLEOTIDE SEQUENCE [LARGE SCALE GENOMIC DNA]</scope>
    <source>
        <strain evidence="3">ATCC 6205 / CBS 148.51 / DSM 1962 / NBRC 6347 / NRRL 1970</strain>
    </source>
</reference>
<evidence type="ECO:0000313" key="2">
    <source>
        <dbReference type="EMBL" id="EAQ88031.1"/>
    </source>
</evidence>
<dbReference type="AlphaFoldDB" id="Q2H0P6"/>
<evidence type="ECO:0000313" key="3">
    <source>
        <dbReference type="Proteomes" id="UP000001056"/>
    </source>
</evidence>
<keyword evidence="3" id="KW-1185">Reference proteome</keyword>
<sequence length="156" mass="17044">MAKGLEWNSGNDGAVLQTELGKSLVYWALGHSAGHRFVRPIECIKQRLQCESGAQRNFVDALEVSRTSDDVSVTRLKRQVSGWTGKLPYLALAPATRAGRHAIKGYHRRRAGLDQKLGSGVGWMSKKPRTTADVVQNQPRASRDRGSGTGHSHSAL</sequence>
<dbReference type="Proteomes" id="UP000001056">
    <property type="component" value="Unassembled WGS sequence"/>
</dbReference>